<name>A0AAN9KSC3_CANGL</name>
<keyword evidence="2" id="KW-1185">Reference proteome</keyword>
<reference evidence="1 2" key="1">
    <citation type="submission" date="2024-01" db="EMBL/GenBank/DDBJ databases">
        <title>The genomes of 5 underutilized Papilionoideae crops provide insights into root nodulation and disease resistanc.</title>
        <authorList>
            <person name="Jiang F."/>
        </authorList>
    </citation>
    <scope>NUCLEOTIDE SEQUENCE [LARGE SCALE GENOMIC DNA]</scope>
    <source>
        <strain evidence="1">LVBAO_FW01</strain>
        <tissue evidence="1">Leaves</tissue>
    </source>
</reference>
<evidence type="ECO:0000313" key="1">
    <source>
        <dbReference type="EMBL" id="KAK7322544.1"/>
    </source>
</evidence>
<dbReference type="Proteomes" id="UP001367508">
    <property type="component" value="Unassembled WGS sequence"/>
</dbReference>
<dbReference type="AlphaFoldDB" id="A0AAN9KSC3"/>
<organism evidence="1 2">
    <name type="scientific">Canavalia gladiata</name>
    <name type="common">Sword bean</name>
    <name type="synonym">Dolichos gladiatus</name>
    <dbReference type="NCBI Taxonomy" id="3824"/>
    <lineage>
        <taxon>Eukaryota</taxon>
        <taxon>Viridiplantae</taxon>
        <taxon>Streptophyta</taxon>
        <taxon>Embryophyta</taxon>
        <taxon>Tracheophyta</taxon>
        <taxon>Spermatophyta</taxon>
        <taxon>Magnoliopsida</taxon>
        <taxon>eudicotyledons</taxon>
        <taxon>Gunneridae</taxon>
        <taxon>Pentapetalae</taxon>
        <taxon>rosids</taxon>
        <taxon>fabids</taxon>
        <taxon>Fabales</taxon>
        <taxon>Fabaceae</taxon>
        <taxon>Papilionoideae</taxon>
        <taxon>50 kb inversion clade</taxon>
        <taxon>NPAAA clade</taxon>
        <taxon>indigoferoid/millettioid clade</taxon>
        <taxon>Phaseoleae</taxon>
        <taxon>Canavalia</taxon>
    </lineage>
</organism>
<gene>
    <name evidence="1" type="ORF">VNO77_25929</name>
</gene>
<sequence>MAYLNVARGGVQPYHGPNGVYSPLRGLTYSPTAAQLSYEGVRIEPRELVVMDSAPAIKLGSQLGLILLKGLSEASMELGQPGILSFAYAAFTLLCLGDGDFMITLSLRMTHTCNDRLVLAPNKGLAATNLTKSDLALKLVCGNITMFEIPGGARSFSGFSSLLLLGAQAERLIKKIHPQGISRIEEALSQHPWQIFVEEDPGILYHPLLTNSTRSLSFFRESTQQNLFLTE</sequence>
<comment type="caution">
    <text evidence="1">The sequence shown here is derived from an EMBL/GenBank/DDBJ whole genome shotgun (WGS) entry which is preliminary data.</text>
</comment>
<dbReference type="EMBL" id="JAYMYQ010000006">
    <property type="protein sequence ID" value="KAK7322544.1"/>
    <property type="molecule type" value="Genomic_DNA"/>
</dbReference>
<proteinExistence type="predicted"/>
<evidence type="ECO:0000313" key="2">
    <source>
        <dbReference type="Proteomes" id="UP001367508"/>
    </source>
</evidence>
<protein>
    <submittedName>
        <fullName evidence="1">Uncharacterized protein</fullName>
    </submittedName>
</protein>
<accession>A0AAN9KSC3</accession>